<evidence type="ECO:0000313" key="6">
    <source>
        <dbReference type="EMBL" id="CAD8390830.1"/>
    </source>
</evidence>
<dbReference type="PANTHER" id="PTHR10472:SF5">
    <property type="entry name" value="D-AMINOACYL-TRNA DEACYLASE 1"/>
    <property type="match status" value="1"/>
</dbReference>
<evidence type="ECO:0000256" key="2">
    <source>
        <dbReference type="ARBA" id="ARBA00013056"/>
    </source>
</evidence>
<dbReference type="Pfam" id="PF02580">
    <property type="entry name" value="Tyr_Deacylase"/>
    <property type="match status" value="1"/>
</dbReference>
<name>A0A7S0FYL3_9RHOD</name>
<gene>
    <name evidence="6" type="ORF">RMAR0315_LOCUS805</name>
</gene>
<keyword evidence="5" id="KW-0378">Hydrolase</keyword>
<keyword evidence="5" id="KW-0963">Cytoplasm</keyword>
<dbReference type="SUPFAM" id="SSF69500">
    <property type="entry name" value="DTD-like"/>
    <property type="match status" value="1"/>
</dbReference>
<protein>
    <recommendedName>
        <fullName evidence="2 5">D-aminoacyl-tRNA deacylase</fullName>
        <ecNumber evidence="2 5">3.1.1.96</ecNumber>
    </recommendedName>
</protein>
<dbReference type="InterPro" id="IPR023509">
    <property type="entry name" value="DTD-like_sf"/>
</dbReference>
<comment type="catalytic activity">
    <reaction evidence="3">
        <text>glycyl-tRNA(Ala) + H2O = tRNA(Ala) + glycine + H(+)</text>
        <dbReference type="Rhea" id="RHEA:53744"/>
        <dbReference type="Rhea" id="RHEA-COMP:9657"/>
        <dbReference type="Rhea" id="RHEA-COMP:13640"/>
        <dbReference type="ChEBI" id="CHEBI:15377"/>
        <dbReference type="ChEBI" id="CHEBI:15378"/>
        <dbReference type="ChEBI" id="CHEBI:57305"/>
        <dbReference type="ChEBI" id="CHEBI:78442"/>
        <dbReference type="ChEBI" id="CHEBI:78522"/>
        <dbReference type="EC" id="3.1.1.96"/>
    </reaction>
</comment>
<dbReference type="InterPro" id="IPR003732">
    <property type="entry name" value="Daa-tRNA_deacyls_DTD"/>
</dbReference>
<dbReference type="PANTHER" id="PTHR10472">
    <property type="entry name" value="D-TYROSYL-TRNA TYR DEACYLASE"/>
    <property type="match status" value="1"/>
</dbReference>
<dbReference type="GO" id="GO:0051500">
    <property type="term" value="F:D-tyrosyl-tRNA(Tyr) deacylase activity"/>
    <property type="evidence" value="ECO:0007669"/>
    <property type="project" value="TreeGrafter"/>
</dbReference>
<reference evidence="6" key="1">
    <citation type="submission" date="2021-01" db="EMBL/GenBank/DDBJ databases">
        <authorList>
            <person name="Corre E."/>
            <person name="Pelletier E."/>
            <person name="Niang G."/>
            <person name="Scheremetjew M."/>
            <person name="Finn R."/>
            <person name="Kale V."/>
            <person name="Holt S."/>
            <person name="Cochrane G."/>
            <person name="Meng A."/>
            <person name="Brown T."/>
            <person name="Cohen L."/>
        </authorList>
    </citation>
    <scope>NUCLEOTIDE SEQUENCE</scope>
    <source>
        <strain evidence="6">UTEX LB 2760</strain>
    </source>
</reference>
<dbReference type="GO" id="GO:0005737">
    <property type="term" value="C:cytoplasm"/>
    <property type="evidence" value="ECO:0007669"/>
    <property type="project" value="UniProtKB-SubCell"/>
</dbReference>
<comment type="catalytic activity">
    <reaction evidence="4">
        <text>a D-aminoacyl-tRNA + H2O = a tRNA + a D-alpha-amino acid + H(+)</text>
        <dbReference type="Rhea" id="RHEA:13953"/>
        <dbReference type="Rhea" id="RHEA-COMP:10123"/>
        <dbReference type="Rhea" id="RHEA-COMP:10124"/>
        <dbReference type="ChEBI" id="CHEBI:15377"/>
        <dbReference type="ChEBI" id="CHEBI:15378"/>
        <dbReference type="ChEBI" id="CHEBI:59871"/>
        <dbReference type="ChEBI" id="CHEBI:78442"/>
        <dbReference type="ChEBI" id="CHEBI:79333"/>
        <dbReference type="EC" id="3.1.1.96"/>
    </reaction>
</comment>
<keyword evidence="5" id="KW-0694">RNA-binding</keyword>
<dbReference type="EC" id="3.1.1.96" evidence="2 5"/>
<dbReference type="Gene3D" id="3.50.80.10">
    <property type="entry name" value="D-tyrosyl-tRNA(Tyr) deacylase"/>
    <property type="match status" value="1"/>
</dbReference>
<evidence type="ECO:0000256" key="4">
    <source>
        <dbReference type="ARBA" id="ARBA00048018"/>
    </source>
</evidence>
<evidence type="ECO:0000256" key="1">
    <source>
        <dbReference type="ARBA" id="ARBA00009673"/>
    </source>
</evidence>
<sequence>MRAVVQRVAQATVSGGGATASIDRGLCVLLGITTDDTSEDSDYIVKKLLNLKIFPPDNEPSGWKKSVLDVGGEILVVSQFTLHAVYKGTKPSFHRSMAPTDAELIFQEAVAQLKANYSQDRVAQCVFGSYMNVSLVNDGPVTLILDSRQPKGG</sequence>
<proteinExistence type="inferred from homology"/>
<dbReference type="EMBL" id="HBEK01001403">
    <property type="protein sequence ID" value="CAD8390830.1"/>
    <property type="molecule type" value="Transcribed_RNA"/>
</dbReference>
<comment type="subcellular location">
    <subcellularLocation>
        <location evidence="5">Cytoplasm</location>
    </subcellularLocation>
</comment>
<dbReference type="GO" id="GO:0000049">
    <property type="term" value="F:tRNA binding"/>
    <property type="evidence" value="ECO:0007669"/>
    <property type="project" value="UniProtKB-KW"/>
</dbReference>
<accession>A0A7S0FYL3</accession>
<evidence type="ECO:0000256" key="3">
    <source>
        <dbReference type="ARBA" id="ARBA00047676"/>
    </source>
</evidence>
<keyword evidence="5" id="KW-0820">tRNA-binding</keyword>
<organism evidence="6">
    <name type="scientific">Rhodosorus marinus</name>
    <dbReference type="NCBI Taxonomy" id="101924"/>
    <lineage>
        <taxon>Eukaryota</taxon>
        <taxon>Rhodophyta</taxon>
        <taxon>Stylonematophyceae</taxon>
        <taxon>Stylonematales</taxon>
        <taxon>Stylonemataceae</taxon>
        <taxon>Rhodosorus</taxon>
    </lineage>
</organism>
<comment type="similarity">
    <text evidence="1 5">Belongs to the DTD family.</text>
</comment>
<evidence type="ECO:0000256" key="5">
    <source>
        <dbReference type="RuleBase" id="RU003470"/>
    </source>
</evidence>
<dbReference type="AlphaFoldDB" id="A0A7S0FYL3"/>
<dbReference type="NCBIfam" id="TIGR00256">
    <property type="entry name" value="D-aminoacyl-tRNA deacylase"/>
    <property type="match status" value="1"/>
</dbReference>
<dbReference type="FunFam" id="3.50.80.10:FF:000001">
    <property type="entry name" value="D-aminoacyl-tRNA deacylase"/>
    <property type="match status" value="1"/>
</dbReference>